<dbReference type="PRINTS" id="PR00662">
    <property type="entry name" value="G6PISOMERASE"/>
</dbReference>
<dbReference type="Pfam" id="PF00342">
    <property type="entry name" value="PGI"/>
    <property type="match status" value="1"/>
</dbReference>
<dbReference type="GO" id="GO:0006094">
    <property type="term" value="P:gluconeogenesis"/>
    <property type="evidence" value="ECO:0007669"/>
    <property type="project" value="UniProtKB-KW"/>
</dbReference>
<evidence type="ECO:0000313" key="5">
    <source>
        <dbReference type="EMBL" id="ASY27773.1"/>
    </source>
</evidence>
<evidence type="ECO:0000256" key="1">
    <source>
        <dbReference type="ARBA" id="ARBA00022432"/>
    </source>
</evidence>
<dbReference type="SUPFAM" id="SSF53697">
    <property type="entry name" value="SIS domain"/>
    <property type="match status" value="1"/>
</dbReference>
<evidence type="ECO:0000256" key="2">
    <source>
        <dbReference type="ARBA" id="ARBA00023152"/>
    </source>
</evidence>
<keyword evidence="2 4" id="KW-0324">Glycolysis</keyword>
<dbReference type="KEGG" id="plim:PHILAsVB114_03830"/>
<dbReference type="PROSITE" id="PS51463">
    <property type="entry name" value="P_GLUCOSE_ISOMERASE_3"/>
    <property type="match status" value="1"/>
</dbReference>
<dbReference type="GO" id="GO:0004347">
    <property type="term" value="F:glucose-6-phosphate isomerase activity"/>
    <property type="evidence" value="ECO:0007669"/>
    <property type="project" value="UniProtKB-EC"/>
</dbReference>
<comment type="pathway">
    <text evidence="4">Carbohydrate degradation; glycolysis; D-glyceraldehyde 3-phosphate and glycerone phosphate from D-glucose: step 2/4.</text>
</comment>
<evidence type="ECO:0000256" key="3">
    <source>
        <dbReference type="ARBA" id="ARBA00023235"/>
    </source>
</evidence>
<dbReference type="InterPro" id="IPR001672">
    <property type="entry name" value="G6P_Isomerase"/>
</dbReference>
<protein>
    <recommendedName>
        <fullName evidence="4">Glucose-6-phosphate isomerase</fullName>
        <ecNumber evidence="4">5.3.1.9</ecNumber>
    </recommendedName>
</protein>
<dbReference type="AlphaFoldDB" id="A0A249LFC8"/>
<sequence>MIEVRYRNSELVDRQSQLFKKLLDAHERLIKKDFTIWGSEASDEAKIRMGWIDLPTDSRELLAQLDALTAKFRHLNTIVLCGMGGSSLGPEVIAHTYGKELIVLDSTDPHYISHCLPENLETTLVIVGSKSGSTIETTSQKALFENLFEAAGLDKTRHMIIVTDPDSPLDIASRNSGFTVVNANPNVGGRFSVLGAFGLLPSAFLGIDVSIILDSSADTKEALIRDPYPALLTAYAIITGTVQYFGITDENSKMPGLSDWIEQLVAESTGKNGVGRLPIVTDKAGDFLPPKTLRVSFASDADLVITGDLGSQFFFWEWVTALLGSGLSIDPFNQPNVQESKLASGSLLATWGDSVPALNSVGTDKSIAFFQQADDVKSLLSVFLNAIAENGYLAIMAYVDRREDAQLMQLRNIIAHKTSKAVTFGWGPRFLHSTGQYHKGAQANGSFLQITAESDVDFVIPGKDFTFKTLIAAQANGDENAIASRGLPILRLHLLDRAKGISELLAIAKSL</sequence>
<keyword evidence="6" id="KW-1185">Reference proteome</keyword>
<dbReference type="PANTHER" id="PTHR11469:SF1">
    <property type="entry name" value="GLUCOSE-6-PHOSPHATE ISOMERASE"/>
    <property type="match status" value="1"/>
</dbReference>
<proteinExistence type="inferred from homology"/>
<reference evidence="5 6" key="1">
    <citation type="submission" date="2016-07" db="EMBL/GenBank/DDBJ databases">
        <title>High microdiversification within the ubiquitous acI lineage of Actinobacteria.</title>
        <authorList>
            <person name="Neuenschwander S.M."/>
            <person name="Salcher M."/>
            <person name="Ghai R."/>
            <person name="Pernthaler J."/>
        </authorList>
    </citation>
    <scope>NUCLEOTIDE SEQUENCE [LARGE SCALE GENOMIC DNA]</scope>
    <source>
        <strain evidence="5">MMS-VB-114</strain>
    </source>
</reference>
<dbReference type="RefSeq" id="WP_095698070.1">
    <property type="nucleotide sequence ID" value="NZ_CP016782.1"/>
</dbReference>
<dbReference type="InterPro" id="IPR046348">
    <property type="entry name" value="SIS_dom_sf"/>
</dbReference>
<dbReference type="GO" id="GO:0005829">
    <property type="term" value="C:cytosol"/>
    <property type="evidence" value="ECO:0007669"/>
    <property type="project" value="TreeGrafter"/>
</dbReference>
<dbReference type="Gene3D" id="3.40.50.10490">
    <property type="entry name" value="Glucose-6-phosphate isomerase like protein, domain 1"/>
    <property type="match status" value="1"/>
</dbReference>
<dbReference type="GO" id="GO:0097367">
    <property type="term" value="F:carbohydrate derivative binding"/>
    <property type="evidence" value="ECO:0007669"/>
    <property type="project" value="InterPro"/>
</dbReference>
<dbReference type="EC" id="5.3.1.9" evidence="4"/>
<organism evidence="5 6">
    <name type="scientific">Candidatus Planktophila limnetica</name>
    <dbReference type="NCBI Taxonomy" id="573600"/>
    <lineage>
        <taxon>Bacteria</taxon>
        <taxon>Bacillati</taxon>
        <taxon>Actinomycetota</taxon>
        <taxon>Actinomycetes</taxon>
        <taxon>Candidatus Nanopelagicales</taxon>
        <taxon>Candidatus Nanopelagicaceae</taxon>
        <taxon>Candidatus Planktophila</taxon>
    </lineage>
</organism>
<accession>A0A249LFC8</accession>
<dbReference type="EMBL" id="CP016782">
    <property type="protein sequence ID" value="ASY27773.1"/>
    <property type="molecule type" value="Genomic_DNA"/>
</dbReference>
<name>A0A249LFC8_9ACTN</name>
<dbReference type="GO" id="GO:0048029">
    <property type="term" value="F:monosaccharide binding"/>
    <property type="evidence" value="ECO:0007669"/>
    <property type="project" value="TreeGrafter"/>
</dbReference>
<dbReference type="GO" id="GO:0006096">
    <property type="term" value="P:glycolytic process"/>
    <property type="evidence" value="ECO:0007669"/>
    <property type="project" value="UniProtKB-UniPathway"/>
</dbReference>
<keyword evidence="1 4" id="KW-0312">Gluconeogenesis</keyword>
<dbReference type="GO" id="GO:0051156">
    <property type="term" value="P:glucose 6-phosphate metabolic process"/>
    <property type="evidence" value="ECO:0007669"/>
    <property type="project" value="TreeGrafter"/>
</dbReference>
<dbReference type="PANTHER" id="PTHR11469">
    <property type="entry name" value="GLUCOSE-6-PHOSPHATE ISOMERASE"/>
    <property type="match status" value="1"/>
</dbReference>
<dbReference type="Proteomes" id="UP000217221">
    <property type="component" value="Chromosome"/>
</dbReference>
<gene>
    <name evidence="5" type="ORF">PHILAsVB114_03830</name>
</gene>
<comment type="similarity">
    <text evidence="4">Belongs to the GPI family.</text>
</comment>
<evidence type="ECO:0000256" key="4">
    <source>
        <dbReference type="RuleBase" id="RU000612"/>
    </source>
</evidence>
<dbReference type="UniPathway" id="UPA00109">
    <property type="reaction ID" value="UER00181"/>
</dbReference>
<dbReference type="OrthoDB" id="140919at2"/>
<comment type="catalytic activity">
    <reaction evidence="4">
        <text>alpha-D-glucose 6-phosphate = beta-D-fructose 6-phosphate</text>
        <dbReference type="Rhea" id="RHEA:11816"/>
        <dbReference type="ChEBI" id="CHEBI:57634"/>
        <dbReference type="ChEBI" id="CHEBI:58225"/>
        <dbReference type="EC" id="5.3.1.9"/>
    </reaction>
</comment>
<keyword evidence="3 4" id="KW-0413">Isomerase</keyword>
<evidence type="ECO:0000313" key="6">
    <source>
        <dbReference type="Proteomes" id="UP000217221"/>
    </source>
</evidence>